<accession>A0A4Y1ZN50</accession>
<keyword evidence="2" id="KW-1185">Reference proteome</keyword>
<gene>
    <name evidence="1" type="ORF">AVEN_198672_1</name>
</gene>
<reference evidence="1 2" key="1">
    <citation type="journal article" date="2019" name="Sci. Rep.">
        <title>Orb-weaving spider Araneus ventricosus genome elucidates the spidroin gene catalogue.</title>
        <authorList>
            <person name="Kono N."/>
            <person name="Nakamura H."/>
            <person name="Ohtoshi R."/>
            <person name="Moran D.A.P."/>
            <person name="Shinohara A."/>
            <person name="Yoshida Y."/>
            <person name="Fujiwara M."/>
            <person name="Mori M."/>
            <person name="Tomita M."/>
            <person name="Arakawa K."/>
        </authorList>
    </citation>
    <scope>NUCLEOTIDE SEQUENCE [LARGE SCALE GENOMIC DNA]</scope>
</reference>
<dbReference type="EMBL" id="BGPR01226399">
    <property type="protein sequence ID" value="GBL57231.1"/>
    <property type="molecule type" value="Genomic_DNA"/>
</dbReference>
<proteinExistence type="predicted"/>
<dbReference type="AlphaFoldDB" id="A0A4Y1ZN50"/>
<evidence type="ECO:0000313" key="2">
    <source>
        <dbReference type="Proteomes" id="UP000499080"/>
    </source>
</evidence>
<evidence type="ECO:0000313" key="1">
    <source>
        <dbReference type="EMBL" id="GBL57231.1"/>
    </source>
</evidence>
<organism evidence="1 2">
    <name type="scientific">Araneus ventricosus</name>
    <name type="common">Orbweaver spider</name>
    <name type="synonym">Epeira ventricosa</name>
    <dbReference type="NCBI Taxonomy" id="182803"/>
    <lineage>
        <taxon>Eukaryota</taxon>
        <taxon>Metazoa</taxon>
        <taxon>Ecdysozoa</taxon>
        <taxon>Arthropoda</taxon>
        <taxon>Chelicerata</taxon>
        <taxon>Arachnida</taxon>
        <taxon>Araneae</taxon>
        <taxon>Araneomorphae</taxon>
        <taxon>Entelegynae</taxon>
        <taxon>Araneoidea</taxon>
        <taxon>Araneidae</taxon>
        <taxon>Araneus</taxon>
    </lineage>
</organism>
<dbReference type="Proteomes" id="UP000499080">
    <property type="component" value="Unassembled WGS sequence"/>
</dbReference>
<protein>
    <submittedName>
        <fullName evidence="1">Uncharacterized protein</fullName>
    </submittedName>
</protein>
<sequence length="111" mass="13131">MRVHFSGIKSHDHGHNQGVNVITQVVFNFNLNNSHRLAYLRKRKFLRLDIHDHCMPHKSDHSKPKPSVNVEIRHYWHGVEWLVRSCSVLQLNILLLAYIEITCKIDCREIK</sequence>
<comment type="caution">
    <text evidence="1">The sequence shown here is derived from an EMBL/GenBank/DDBJ whole genome shotgun (WGS) entry which is preliminary data.</text>
</comment>
<name>A0A4Y1ZN50_ARAVE</name>